<name>A0A0P9LXE9_9PSED</name>
<organism evidence="1 2">
    <name type="scientific">Pseudomonas congelans</name>
    <dbReference type="NCBI Taxonomy" id="200452"/>
    <lineage>
        <taxon>Bacteria</taxon>
        <taxon>Pseudomonadati</taxon>
        <taxon>Pseudomonadota</taxon>
        <taxon>Gammaproteobacteria</taxon>
        <taxon>Pseudomonadales</taxon>
        <taxon>Pseudomonadaceae</taxon>
        <taxon>Pseudomonas</taxon>
    </lineage>
</organism>
<proteinExistence type="predicted"/>
<accession>A0A0P9LXE9</accession>
<sequence>MSAPKFSARQSNSSESQHCLLPRFANRKSGPLAWERIMRTYTTCYVMAAALCSAAGPTLAIADEMSSYAVDVTAKVSSDIRTRGISDSLNRPGAKVTIQVAHETGLVALAEFTTVSKKQFLDGDGAGVLLAGGYRFGDPDAWHYGVGLAAEMFPGAQFKAPNRFDFETFTPGEEHSTNYNSQFAVLEIGYGALEGRIARVLSKNYRGANSGGVCGAQLQFRDDPTKGLDCYAKGDRNSRGSMLYDLDYKYALGINTNLKLHAGYQQIENFSEADFADYGAGLVHHWWGFDWGLDWVTTRTRARELYMAEDDGHVRTTDGSRWVASISRTF</sequence>
<dbReference type="InterPro" id="IPR010239">
    <property type="entry name" value="CHP02001"/>
</dbReference>
<protein>
    <submittedName>
        <fullName evidence="1">Uncharacterized protein</fullName>
    </submittedName>
</protein>
<dbReference type="AlphaFoldDB" id="A0A0P9LXE9"/>
<reference evidence="1 2" key="1">
    <citation type="submission" date="2015-09" db="EMBL/GenBank/DDBJ databases">
        <title>Genome announcement of multiple Pseudomonas syringae strains.</title>
        <authorList>
            <person name="Thakur S."/>
            <person name="Wang P.W."/>
            <person name="Gong Y."/>
            <person name="Weir B.S."/>
            <person name="Guttman D.S."/>
        </authorList>
    </citation>
    <scope>NUCLEOTIDE SEQUENCE [LARGE SCALE GENOMIC DNA]</scope>
    <source>
        <strain evidence="1 2">ICMP19117</strain>
    </source>
</reference>
<evidence type="ECO:0000313" key="1">
    <source>
        <dbReference type="EMBL" id="KPW83243.1"/>
    </source>
</evidence>
<comment type="caution">
    <text evidence="1">The sequence shown here is derived from an EMBL/GenBank/DDBJ whole genome shotgun (WGS) entry which is preliminary data.</text>
</comment>
<dbReference type="Pfam" id="PF09694">
    <property type="entry name" value="Gcw_chp"/>
    <property type="match status" value="1"/>
</dbReference>
<dbReference type="Proteomes" id="UP000050411">
    <property type="component" value="Unassembled WGS sequence"/>
</dbReference>
<evidence type="ECO:0000313" key="2">
    <source>
        <dbReference type="Proteomes" id="UP000050411"/>
    </source>
</evidence>
<gene>
    <name evidence="1" type="ORF">ALO92_04716</name>
</gene>
<dbReference type="PATRIC" id="fig|200452.3.peg.1934"/>
<dbReference type="EMBL" id="LJQB01000075">
    <property type="protein sequence ID" value="KPW83243.1"/>
    <property type="molecule type" value="Genomic_DNA"/>
</dbReference>